<accession>A0ABR2ZD28</accession>
<dbReference type="EMBL" id="JBBXMP010000288">
    <property type="protein sequence ID" value="KAL0058668.1"/>
    <property type="molecule type" value="Genomic_DNA"/>
</dbReference>
<evidence type="ECO:0000313" key="2">
    <source>
        <dbReference type="Proteomes" id="UP001437256"/>
    </source>
</evidence>
<gene>
    <name evidence="1" type="ORF">AAF712_014653</name>
</gene>
<dbReference type="Proteomes" id="UP001437256">
    <property type="component" value="Unassembled WGS sequence"/>
</dbReference>
<reference evidence="1 2" key="1">
    <citation type="submission" date="2024-05" db="EMBL/GenBank/DDBJ databases">
        <title>A draft genome resource for the thread blight pathogen Marasmius tenuissimus strain MS-2.</title>
        <authorList>
            <person name="Yulfo-Soto G.E."/>
            <person name="Baruah I.K."/>
            <person name="Amoako-Attah I."/>
            <person name="Bukari Y."/>
            <person name="Meinhardt L.W."/>
            <person name="Bailey B.A."/>
            <person name="Cohen S.P."/>
        </authorList>
    </citation>
    <scope>NUCLEOTIDE SEQUENCE [LARGE SCALE GENOMIC DNA]</scope>
    <source>
        <strain evidence="1 2">MS-2</strain>
    </source>
</reference>
<protein>
    <submittedName>
        <fullName evidence="1">Uncharacterized protein</fullName>
    </submittedName>
</protein>
<name>A0ABR2ZD28_9AGAR</name>
<sequence length="112" mass="12117">MASADPQLPTLTVSQAFTLAWYRGAPAPTFEGFKFEAGQDDKVLMRITLGQNAAGQIIQSNFALTALPGQLNLLADYVEHSSGQVYAVLYCKNGRNSALFYCEKVPRAKVGS</sequence>
<keyword evidence="2" id="KW-1185">Reference proteome</keyword>
<evidence type="ECO:0000313" key="1">
    <source>
        <dbReference type="EMBL" id="KAL0058668.1"/>
    </source>
</evidence>
<organism evidence="1 2">
    <name type="scientific">Marasmius tenuissimus</name>
    <dbReference type="NCBI Taxonomy" id="585030"/>
    <lineage>
        <taxon>Eukaryota</taxon>
        <taxon>Fungi</taxon>
        <taxon>Dikarya</taxon>
        <taxon>Basidiomycota</taxon>
        <taxon>Agaricomycotina</taxon>
        <taxon>Agaricomycetes</taxon>
        <taxon>Agaricomycetidae</taxon>
        <taxon>Agaricales</taxon>
        <taxon>Marasmiineae</taxon>
        <taxon>Marasmiaceae</taxon>
        <taxon>Marasmius</taxon>
    </lineage>
</organism>
<comment type="caution">
    <text evidence="1">The sequence shown here is derived from an EMBL/GenBank/DDBJ whole genome shotgun (WGS) entry which is preliminary data.</text>
</comment>
<proteinExistence type="predicted"/>